<evidence type="ECO:0000256" key="5">
    <source>
        <dbReference type="ARBA" id="ARBA00034808"/>
    </source>
</evidence>
<sequence length="205" mass="23257">VAAASYHGALDGDQRQAVYERFAAGDLRVIVATSAFGMGVDFPDIRQVIHYDFPGSLEEYYQQAGRGGRDGQPSECILLYSPQDRQLQEFFIEQAYPDRAVVRGVYREMLKEGSGWIQDWQFRLPGSTPARYGRRWRSWSAPASSSRTGGIRRLAGAPVDFEEQTRLKEHAYARVNQVMDYARSRGCRHARIADYSARRRGSDLP</sequence>
<name>T1BDV2_9ZZZZ</name>
<dbReference type="Gene3D" id="3.40.50.300">
    <property type="entry name" value="P-loop containing nucleotide triphosphate hydrolases"/>
    <property type="match status" value="1"/>
</dbReference>
<comment type="caution">
    <text evidence="7">The sequence shown here is derived from an EMBL/GenBank/DDBJ whole genome shotgun (WGS) entry which is preliminary data.</text>
</comment>
<keyword evidence="3" id="KW-0413">Isomerase</keyword>
<dbReference type="GO" id="GO:0043138">
    <property type="term" value="F:3'-5' DNA helicase activity"/>
    <property type="evidence" value="ECO:0007669"/>
    <property type="project" value="UniProtKB-EC"/>
</dbReference>
<feature type="non-terminal residue" evidence="7">
    <location>
        <position position="1"/>
    </location>
</feature>
<dbReference type="GO" id="GO:0009378">
    <property type="term" value="F:four-way junction helicase activity"/>
    <property type="evidence" value="ECO:0007669"/>
    <property type="project" value="TreeGrafter"/>
</dbReference>
<dbReference type="PANTHER" id="PTHR13710:SF105">
    <property type="entry name" value="ATP-DEPENDENT DNA HELICASE Q1"/>
    <property type="match status" value="1"/>
</dbReference>
<keyword evidence="7" id="KW-0347">Helicase</keyword>
<proteinExistence type="inferred from homology"/>
<comment type="similarity">
    <text evidence="1">Belongs to the helicase family. RecQ subfamily.</text>
</comment>
<evidence type="ECO:0000256" key="4">
    <source>
        <dbReference type="ARBA" id="ARBA00034617"/>
    </source>
</evidence>
<evidence type="ECO:0000256" key="1">
    <source>
        <dbReference type="ARBA" id="ARBA00005446"/>
    </source>
</evidence>
<gene>
    <name evidence="7" type="ORF">B1B_04658</name>
</gene>
<dbReference type="GO" id="GO:0006310">
    <property type="term" value="P:DNA recombination"/>
    <property type="evidence" value="ECO:0007669"/>
    <property type="project" value="TreeGrafter"/>
</dbReference>
<dbReference type="Pfam" id="PF00271">
    <property type="entry name" value="Helicase_C"/>
    <property type="match status" value="1"/>
</dbReference>
<keyword evidence="2" id="KW-0238">DNA-binding</keyword>
<feature type="non-terminal residue" evidence="7">
    <location>
        <position position="205"/>
    </location>
</feature>
<dbReference type="GO" id="GO:0043590">
    <property type="term" value="C:bacterial nucleoid"/>
    <property type="evidence" value="ECO:0007669"/>
    <property type="project" value="TreeGrafter"/>
</dbReference>
<dbReference type="GO" id="GO:0006281">
    <property type="term" value="P:DNA repair"/>
    <property type="evidence" value="ECO:0007669"/>
    <property type="project" value="TreeGrafter"/>
</dbReference>
<keyword evidence="7" id="KW-0378">Hydrolase</keyword>
<dbReference type="AlphaFoldDB" id="T1BDV2"/>
<evidence type="ECO:0000313" key="7">
    <source>
        <dbReference type="EMBL" id="EQD71071.1"/>
    </source>
</evidence>
<dbReference type="PANTHER" id="PTHR13710">
    <property type="entry name" value="DNA HELICASE RECQ FAMILY MEMBER"/>
    <property type="match status" value="1"/>
</dbReference>
<dbReference type="InterPro" id="IPR027417">
    <property type="entry name" value="P-loop_NTPase"/>
</dbReference>
<dbReference type="GO" id="GO:0030894">
    <property type="term" value="C:replisome"/>
    <property type="evidence" value="ECO:0007669"/>
    <property type="project" value="TreeGrafter"/>
</dbReference>
<reference evidence="7" key="2">
    <citation type="journal article" date="2014" name="ISME J.">
        <title>Microbial stratification in low pH oxic and suboxic macroscopic growths along an acid mine drainage.</title>
        <authorList>
            <person name="Mendez-Garcia C."/>
            <person name="Mesa V."/>
            <person name="Sprenger R.R."/>
            <person name="Richter M."/>
            <person name="Diez M.S."/>
            <person name="Solano J."/>
            <person name="Bargiela R."/>
            <person name="Golyshina O.V."/>
            <person name="Manteca A."/>
            <person name="Ramos J.L."/>
            <person name="Gallego J.R."/>
            <person name="Llorente I."/>
            <person name="Martins Dos Santos V.A."/>
            <person name="Jensen O.N."/>
            <person name="Pelaez A.I."/>
            <person name="Sanchez J."/>
            <person name="Ferrer M."/>
        </authorList>
    </citation>
    <scope>NUCLEOTIDE SEQUENCE</scope>
</reference>
<protein>
    <recommendedName>
        <fullName evidence="5">DNA 3'-5' helicase</fullName>
        <ecNumber evidence="5">5.6.2.4</ecNumber>
    </recommendedName>
</protein>
<dbReference type="SMART" id="SM00490">
    <property type="entry name" value="HELICc"/>
    <property type="match status" value="1"/>
</dbReference>
<dbReference type="PROSITE" id="PS51194">
    <property type="entry name" value="HELICASE_CTER"/>
    <property type="match status" value="1"/>
</dbReference>
<evidence type="ECO:0000256" key="3">
    <source>
        <dbReference type="ARBA" id="ARBA00023235"/>
    </source>
</evidence>
<dbReference type="InterPro" id="IPR001650">
    <property type="entry name" value="Helicase_C-like"/>
</dbReference>
<feature type="domain" description="Helicase C-terminal" evidence="6">
    <location>
        <begin position="1"/>
        <end position="113"/>
    </location>
</feature>
<dbReference type="GO" id="GO:0003677">
    <property type="term" value="F:DNA binding"/>
    <property type="evidence" value="ECO:0007669"/>
    <property type="project" value="UniProtKB-KW"/>
</dbReference>
<evidence type="ECO:0000256" key="2">
    <source>
        <dbReference type="ARBA" id="ARBA00023125"/>
    </source>
</evidence>
<comment type="catalytic activity">
    <reaction evidence="4">
        <text>Couples ATP hydrolysis with the unwinding of duplex DNA by translocating in the 3'-5' direction.</text>
        <dbReference type="EC" id="5.6.2.4"/>
    </reaction>
</comment>
<dbReference type="GO" id="GO:0005737">
    <property type="term" value="C:cytoplasm"/>
    <property type="evidence" value="ECO:0007669"/>
    <property type="project" value="TreeGrafter"/>
</dbReference>
<dbReference type="EMBL" id="AUZY01002915">
    <property type="protein sequence ID" value="EQD71071.1"/>
    <property type="molecule type" value="Genomic_DNA"/>
</dbReference>
<keyword evidence="7" id="KW-0547">Nucleotide-binding</keyword>
<organism evidence="7">
    <name type="scientific">mine drainage metagenome</name>
    <dbReference type="NCBI Taxonomy" id="410659"/>
    <lineage>
        <taxon>unclassified sequences</taxon>
        <taxon>metagenomes</taxon>
        <taxon>ecological metagenomes</taxon>
    </lineage>
</organism>
<dbReference type="EC" id="5.6.2.4" evidence="5"/>
<evidence type="ECO:0000259" key="6">
    <source>
        <dbReference type="PROSITE" id="PS51194"/>
    </source>
</evidence>
<accession>T1BDV2</accession>
<reference evidence="7" key="1">
    <citation type="submission" date="2013-08" db="EMBL/GenBank/DDBJ databases">
        <authorList>
            <person name="Mendez C."/>
            <person name="Richter M."/>
            <person name="Ferrer M."/>
            <person name="Sanchez J."/>
        </authorList>
    </citation>
    <scope>NUCLEOTIDE SEQUENCE</scope>
</reference>
<dbReference type="SUPFAM" id="SSF52540">
    <property type="entry name" value="P-loop containing nucleoside triphosphate hydrolases"/>
    <property type="match status" value="1"/>
</dbReference>
<keyword evidence="7" id="KW-0067">ATP-binding</keyword>